<evidence type="ECO:0000256" key="4">
    <source>
        <dbReference type="ARBA" id="ARBA00022525"/>
    </source>
</evidence>
<gene>
    <name evidence="8" type="ORF">HLPCO_001738</name>
</gene>
<evidence type="ECO:0000256" key="6">
    <source>
        <dbReference type="ARBA" id="ARBA00022801"/>
    </source>
</evidence>
<dbReference type="STRING" id="1033810.HLPCO_001738"/>
<dbReference type="Gene3D" id="3.10.450.30">
    <property type="entry name" value="Microbial ribonucleases"/>
    <property type="match status" value="1"/>
</dbReference>
<evidence type="ECO:0000313" key="8">
    <source>
        <dbReference type="EMBL" id="ERJ12211.1"/>
    </source>
</evidence>
<name>F7PTP8_9MOLU</name>
<reference evidence="8 9" key="1">
    <citation type="journal article" date="2011" name="J. Bacteriol.">
        <title>Genome sequence of Haloplasma contractile, an unusual contractile bacterium from a deep-sea anoxic brine lake.</title>
        <authorList>
            <person name="Antunes A."/>
            <person name="Alam I."/>
            <person name="El Dorry H."/>
            <person name="Siam R."/>
            <person name="Robertson A."/>
            <person name="Bajic V.B."/>
            <person name="Stingl U."/>
        </authorList>
    </citation>
    <scope>NUCLEOTIDE SEQUENCE [LARGE SCALE GENOMIC DNA]</scope>
    <source>
        <strain evidence="8 9">SSD-17B</strain>
    </source>
</reference>
<evidence type="ECO:0000256" key="5">
    <source>
        <dbReference type="ARBA" id="ARBA00022722"/>
    </source>
</evidence>
<comment type="similarity">
    <text evidence="2">Belongs to the ribonuclease N1/T1 family.</text>
</comment>
<dbReference type="RefSeq" id="WP_008825215.1">
    <property type="nucleotide sequence ID" value="NZ_AFNU02000005.1"/>
</dbReference>
<keyword evidence="7" id="KW-0732">Signal</keyword>
<comment type="caution">
    <text evidence="8">The sequence shown here is derived from an EMBL/GenBank/DDBJ whole genome shotgun (WGS) entry which is preliminary data.</text>
</comment>
<proteinExistence type="inferred from homology"/>
<evidence type="ECO:0000256" key="2">
    <source>
        <dbReference type="ARBA" id="ARBA00009006"/>
    </source>
</evidence>
<dbReference type="GO" id="GO:0005576">
    <property type="term" value="C:extracellular region"/>
    <property type="evidence" value="ECO:0007669"/>
    <property type="project" value="UniProtKB-SubCell"/>
</dbReference>
<comment type="subcellular location">
    <subcellularLocation>
        <location evidence="1">Secreted</location>
    </subcellularLocation>
</comment>
<dbReference type="InterPro" id="IPR016191">
    <property type="entry name" value="Ribonuclease/ribotoxin"/>
</dbReference>
<reference evidence="8 9" key="2">
    <citation type="journal article" date="2013" name="PLoS ONE">
        <title>INDIGO - INtegrated Data Warehouse of MIcrobial GenOmes with Examples from the Red Sea Extremophiles.</title>
        <authorList>
            <person name="Alam I."/>
            <person name="Antunes A."/>
            <person name="Kamau A.A."/>
            <person name="Ba Alawi W."/>
            <person name="Kalkatawi M."/>
            <person name="Stingl U."/>
            <person name="Bajic V.B."/>
        </authorList>
    </citation>
    <scope>NUCLEOTIDE SEQUENCE [LARGE SCALE GENOMIC DNA]</scope>
    <source>
        <strain evidence="8 9">SSD-17B</strain>
    </source>
</reference>
<dbReference type="AlphaFoldDB" id="F7PTP8"/>
<evidence type="ECO:0000256" key="7">
    <source>
        <dbReference type="SAM" id="SignalP"/>
    </source>
</evidence>
<keyword evidence="4" id="KW-0964">Secreted</keyword>
<dbReference type="InterPro" id="IPR001887">
    <property type="entry name" value="Barnase"/>
</dbReference>
<dbReference type="EMBL" id="AFNU02000005">
    <property type="protein sequence ID" value="ERJ12211.1"/>
    <property type="molecule type" value="Genomic_DNA"/>
</dbReference>
<accession>F7PTP8</accession>
<dbReference type="SUPFAM" id="SSF53933">
    <property type="entry name" value="Microbial ribonucleases"/>
    <property type="match status" value="1"/>
</dbReference>
<evidence type="ECO:0000256" key="3">
    <source>
        <dbReference type="ARBA" id="ARBA00022214"/>
    </source>
</evidence>
<keyword evidence="6" id="KW-0378">Hydrolase</keyword>
<keyword evidence="9" id="KW-1185">Reference proteome</keyword>
<dbReference type="InParanoid" id="F7PTP8"/>
<dbReference type="GO" id="GO:0016787">
    <property type="term" value="F:hydrolase activity"/>
    <property type="evidence" value="ECO:0007669"/>
    <property type="project" value="UniProtKB-KW"/>
</dbReference>
<dbReference type="GO" id="GO:0003723">
    <property type="term" value="F:RNA binding"/>
    <property type="evidence" value="ECO:0007669"/>
    <property type="project" value="InterPro"/>
</dbReference>
<sequence length="176" mass="20489">MKKILYYLTLILSLSFFGGSVDSNFVEILTKQDKNQSETSELTKESDEQDIDEDGLYTEKDQVALYLRTYGRLPNNYITKREAIKIGFFNSKENILEQNEKISIGGDIFYNKEEVLETINNRIYFECDVNYTGGSRGKERIIYSNDGLIYYTNDHYETFTVLYGEDESYLSTRQVA</sequence>
<evidence type="ECO:0000313" key="9">
    <source>
        <dbReference type="Proteomes" id="UP000005707"/>
    </source>
</evidence>
<feature type="chain" id="PRO_5003360147" description="Ribonuclease" evidence="7">
    <location>
        <begin position="21"/>
        <end position="176"/>
    </location>
</feature>
<keyword evidence="5" id="KW-0540">Nuclease</keyword>
<dbReference type="PRINTS" id="PR00117">
    <property type="entry name" value="BARNASE"/>
</dbReference>
<dbReference type="OrthoDB" id="9803442at2"/>
<dbReference type="Pfam" id="PF00545">
    <property type="entry name" value="Ribonuclease"/>
    <property type="match status" value="1"/>
</dbReference>
<feature type="signal peptide" evidence="7">
    <location>
        <begin position="1"/>
        <end position="20"/>
    </location>
</feature>
<protein>
    <recommendedName>
        <fullName evidence="3">Ribonuclease</fullName>
    </recommendedName>
</protein>
<evidence type="ECO:0000256" key="1">
    <source>
        <dbReference type="ARBA" id="ARBA00004613"/>
    </source>
</evidence>
<dbReference type="eggNOG" id="COG4290">
    <property type="taxonomic scope" value="Bacteria"/>
</dbReference>
<organism evidence="8 9">
    <name type="scientific">Haloplasma contractile SSD-17B</name>
    <dbReference type="NCBI Taxonomy" id="1033810"/>
    <lineage>
        <taxon>Bacteria</taxon>
        <taxon>Bacillati</taxon>
        <taxon>Mycoplasmatota</taxon>
        <taxon>Mollicutes</taxon>
        <taxon>Haloplasmatales</taxon>
        <taxon>Haloplasmataceae</taxon>
        <taxon>Haloplasma</taxon>
    </lineage>
</organism>
<dbReference type="Proteomes" id="UP000005707">
    <property type="component" value="Unassembled WGS sequence"/>
</dbReference>
<dbReference type="InterPro" id="IPR000026">
    <property type="entry name" value="N1-like"/>
</dbReference>
<dbReference type="GO" id="GO:0004521">
    <property type="term" value="F:RNA endonuclease activity"/>
    <property type="evidence" value="ECO:0007669"/>
    <property type="project" value="InterPro"/>
</dbReference>